<dbReference type="PANTHER" id="PTHR46268">
    <property type="entry name" value="STRESS RESPONSE PROTEIN NHAX"/>
    <property type="match status" value="1"/>
</dbReference>
<dbReference type="SUPFAM" id="SSF52402">
    <property type="entry name" value="Adenine nucleotide alpha hydrolases-like"/>
    <property type="match status" value="2"/>
</dbReference>
<dbReference type="RefSeq" id="WP_147168729.1">
    <property type="nucleotide sequence ID" value="NZ_VOOR01000042.1"/>
</dbReference>
<name>A0A5C6RHH4_9BACT</name>
<dbReference type="PRINTS" id="PR01438">
    <property type="entry name" value="UNVRSLSTRESS"/>
</dbReference>
<dbReference type="AlphaFoldDB" id="A0A5C6RHH4"/>
<dbReference type="EMBL" id="VOOR01000042">
    <property type="protein sequence ID" value="TXB61908.1"/>
    <property type="molecule type" value="Genomic_DNA"/>
</dbReference>
<keyword evidence="4" id="KW-1185">Reference proteome</keyword>
<accession>A0A5C6RHH4</accession>
<sequence length="285" mass="31577">MRTIVSPTDFSACAKYATDAAAELARRQGATLHLITCLDLPSGWDSMSQEQQALQPRALEKSQAAQRQLQELGRSYTGLAVETRVMPLPVRTSLNAYAQSQSADLIVMGSHGASGKQEYFIGSNTQRVVREVHVPVLVVKAPLPDLNFDKVVFASSFHENEREAFLRFKELVKPFVPEIHLVEIHTSSLFDPPYILSHQALEDFRGLCAPFRCKTHILRNYSVDQGVRVFADEIGAKLIGISNHHRHPMKRMLAGSNVEALVNHADIPVLSIDLPIVPNENPVPG</sequence>
<dbReference type="Gene3D" id="3.40.50.620">
    <property type="entry name" value="HUPs"/>
    <property type="match status" value="2"/>
</dbReference>
<gene>
    <name evidence="3" type="ORF">FRY97_16800</name>
</gene>
<feature type="domain" description="UspA" evidence="2">
    <location>
        <begin position="210"/>
        <end position="270"/>
    </location>
</feature>
<dbReference type="Proteomes" id="UP000321580">
    <property type="component" value="Unassembled WGS sequence"/>
</dbReference>
<reference evidence="3 4" key="1">
    <citation type="submission" date="2019-08" db="EMBL/GenBank/DDBJ databases">
        <title>Genome of Phaeodactylibacter luteus.</title>
        <authorList>
            <person name="Bowman J.P."/>
        </authorList>
    </citation>
    <scope>NUCLEOTIDE SEQUENCE [LARGE SCALE GENOMIC DNA]</scope>
    <source>
        <strain evidence="3 4">KCTC 42180</strain>
    </source>
</reference>
<dbReference type="PANTHER" id="PTHR46268:SF6">
    <property type="entry name" value="UNIVERSAL STRESS PROTEIN UP12"/>
    <property type="match status" value="1"/>
</dbReference>
<comment type="caution">
    <text evidence="3">The sequence shown here is derived from an EMBL/GenBank/DDBJ whole genome shotgun (WGS) entry which is preliminary data.</text>
</comment>
<organism evidence="3 4">
    <name type="scientific">Phaeodactylibacter luteus</name>
    <dbReference type="NCBI Taxonomy" id="1564516"/>
    <lineage>
        <taxon>Bacteria</taxon>
        <taxon>Pseudomonadati</taxon>
        <taxon>Bacteroidota</taxon>
        <taxon>Saprospiria</taxon>
        <taxon>Saprospirales</taxon>
        <taxon>Haliscomenobacteraceae</taxon>
        <taxon>Phaeodactylibacter</taxon>
    </lineage>
</organism>
<proteinExistence type="inferred from homology"/>
<evidence type="ECO:0000313" key="3">
    <source>
        <dbReference type="EMBL" id="TXB61908.1"/>
    </source>
</evidence>
<dbReference type="CDD" id="cd00293">
    <property type="entry name" value="USP-like"/>
    <property type="match status" value="2"/>
</dbReference>
<dbReference type="OrthoDB" id="9788959at2"/>
<evidence type="ECO:0000313" key="4">
    <source>
        <dbReference type="Proteomes" id="UP000321580"/>
    </source>
</evidence>
<dbReference type="Pfam" id="PF00582">
    <property type="entry name" value="Usp"/>
    <property type="match status" value="2"/>
</dbReference>
<evidence type="ECO:0000259" key="2">
    <source>
        <dbReference type="Pfam" id="PF00582"/>
    </source>
</evidence>
<protein>
    <submittedName>
        <fullName evidence="3">Universal stress protein</fullName>
    </submittedName>
</protein>
<dbReference type="InterPro" id="IPR014729">
    <property type="entry name" value="Rossmann-like_a/b/a_fold"/>
</dbReference>
<feature type="domain" description="UspA" evidence="2">
    <location>
        <begin position="1"/>
        <end position="140"/>
    </location>
</feature>
<comment type="similarity">
    <text evidence="1">Belongs to the universal stress protein A family.</text>
</comment>
<dbReference type="InterPro" id="IPR006015">
    <property type="entry name" value="Universal_stress_UspA"/>
</dbReference>
<evidence type="ECO:0000256" key="1">
    <source>
        <dbReference type="ARBA" id="ARBA00008791"/>
    </source>
</evidence>
<dbReference type="InterPro" id="IPR006016">
    <property type="entry name" value="UspA"/>
</dbReference>